<dbReference type="GO" id="GO:0042761">
    <property type="term" value="P:very long-chain fatty acid biosynthetic process"/>
    <property type="evidence" value="ECO:0007669"/>
    <property type="project" value="TreeGrafter"/>
</dbReference>
<dbReference type="InterPro" id="IPR002076">
    <property type="entry name" value="ELO_fam"/>
</dbReference>
<sequence>MSGAGPSLHPGDWPSRAVLQFPPDAAPSPIPPPWTGEATFANPFPIPEDIYQGALSYKVPLTIASVYFVTVTYINWYNRQHGNKPWKIAKTRPFFAFVIFHNVFLAVYSAVTFVAMVRCMKRSMPHYTEPNAFVGTIDALCKIHGPRGLGDAVRYSNNNNTWSSLNQNVALGPDGLPDTLDVGRIWNEGLAFWGWWFYLSKFYEVLDTAIILAKGKRSTTLQKYHHAGAMLSMWAGMRYMAPPIWMFALVNSGIHAMMYTYYTLSALGIRVPNVVKRTLTTMQITQFLVGSAFAAMHLFISYTVPVSVAYKVVEKVIQKSAAEAVSSSVSSAVSSATESAAEALPVATGVAVAFLRKLIYRAAGDEGLAENIPVPGQFIPVRQQQEQKVIAAEPVPQRNAVHDFLHPQQTVEKIFYRTEYQTVPCVDTSGQAFAIYLNLIYLAPLTFLFMRFFFKSYLHRSSPNTKRDFTPRTISDAAGDAGRKVERELDSFDKSTEDAISSGVNIARDAVRGRKSVNGYVKNERQSVSPANQKILDNISRRASQKLQELEDGPEQAKKIAREVVRKAEEAGEKHDQAYEDNEDDIAEKVKEAMNSRSSSRKNKKRNQKGQTDDEVAQPEQEPEPKDINNTLNKGEGSF</sequence>
<evidence type="ECO:0000256" key="8">
    <source>
        <dbReference type="ARBA" id="ARBA00023136"/>
    </source>
</evidence>
<dbReference type="OrthoDB" id="10259681at2759"/>
<keyword evidence="9 10" id="KW-0275">Fatty acid biosynthesis</keyword>
<comment type="subcellular location">
    <subcellularLocation>
        <location evidence="1">Membrane</location>
        <topology evidence="1">Multi-pass membrane protein</topology>
    </subcellularLocation>
</comment>
<keyword evidence="3 10" id="KW-0808">Transferase</keyword>
<evidence type="ECO:0000256" key="6">
    <source>
        <dbReference type="ARBA" id="ARBA00022989"/>
    </source>
</evidence>
<dbReference type="GO" id="GO:0019367">
    <property type="term" value="P:fatty acid elongation, saturated fatty acid"/>
    <property type="evidence" value="ECO:0007669"/>
    <property type="project" value="TreeGrafter"/>
</dbReference>
<dbReference type="eggNOG" id="KOG3072">
    <property type="taxonomic scope" value="Eukaryota"/>
</dbReference>
<evidence type="ECO:0000256" key="10">
    <source>
        <dbReference type="RuleBase" id="RU361115"/>
    </source>
</evidence>
<keyword evidence="8 10" id="KW-0472">Membrane</keyword>
<dbReference type="PANTHER" id="PTHR11157">
    <property type="entry name" value="FATTY ACID ACYL TRANSFERASE-RELATED"/>
    <property type="match status" value="1"/>
</dbReference>
<dbReference type="AlphaFoldDB" id="R0IK30"/>
<dbReference type="GO" id="GO:0009922">
    <property type="term" value="F:fatty acid elongase activity"/>
    <property type="evidence" value="ECO:0007669"/>
    <property type="project" value="InterPro"/>
</dbReference>
<evidence type="ECO:0000256" key="1">
    <source>
        <dbReference type="ARBA" id="ARBA00004141"/>
    </source>
</evidence>
<reference evidence="12 13" key="1">
    <citation type="journal article" date="2012" name="PLoS Pathog.">
        <title>Diverse lifestyles and strategies of plant pathogenesis encoded in the genomes of eighteen Dothideomycetes fungi.</title>
        <authorList>
            <person name="Ohm R.A."/>
            <person name="Feau N."/>
            <person name="Henrissat B."/>
            <person name="Schoch C.L."/>
            <person name="Horwitz B.A."/>
            <person name="Barry K.W."/>
            <person name="Condon B.J."/>
            <person name="Copeland A.C."/>
            <person name="Dhillon B."/>
            <person name="Glaser F."/>
            <person name="Hesse C.N."/>
            <person name="Kosti I."/>
            <person name="LaButti K."/>
            <person name="Lindquist E.A."/>
            <person name="Lucas S."/>
            <person name="Salamov A.A."/>
            <person name="Bradshaw R.E."/>
            <person name="Ciuffetti L."/>
            <person name="Hamelin R.C."/>
            <person name="Kema G.H.J."/>
            <person name="Lawrence C."/>
            <person name="Scott J.A."/>
            <person name="Spatafora J.W."/>
            <person name="Turgeon B.G."/>
            <person name="de Wit P.J.G.M."/>
            <person name="Zhong S."/>
            <person name="Goodwin S.B."/>
            <person name="Grigoriev I.V."/>
        </authorList>
    </citation>
    <scope>NUCLEOTIDE SEQUENCE [LARGE SCALE GENOMIC DNA]</scope>
    <source>
        <strain evidence="13">28A</strain>
    </source>
</reference>
<gene>
    <name evidence="12" type="ORF">SETTUDRAFT_91993</name>
</gene>
<dbReference type="Proteomes" id="UP000016935">
    <property type="component" value="Unassembled WGS sequence"/>
</dbReference>
<evidence type="ECO:0000256" key="7">
    <source>
        <dbReference type="ARBA" id="ARBA00023098"/>
    </source>
</evidence>
<accession>R0IK30</accession>
<dbReference type="PANTHER" id="PTHR11157:SF169">
    <property type="entry name" value="ELONGATION OF FATTY ACIDS PROTEIN"/>
    <property type="match status" value="1"/>
</dbReference>
<feature type="transmembrane region" description="Helical" evidence="10">
    <location>
        <begin position="244"/>
        <end position="264"/>
    </location>
</feature>
<evidence type="ECO:0000256" key="5">
    <source>
        <dbReference type="ARBA" id="ARBA00022832"/>
    </source>
</evidence>
<feature type="transmembrane region" description="Helical" evidence="10">
    <location>
        <begin position="433"/>
        <end position="454"/>
    </location>
</feature>
<keyword evidence="7 10" id="KW-0443">Lipid metabolism</keyword>
<organism evidence="12 13">
    <name type="scientific">Exserohilum turcicum (strain 28A)</name>
    <name type="common">Northern leaf blight fungus</name>
    <name type="synonym">Setosphaeria turcica</name>
    <dbReference type="NCBI Taxonomy" id="671987"/>
    <lineage>
        <taxon>Eukaryota</taxon>
        <taxon>Fungi</taxon>
        <taxon>Dikarya</taxon>
        <taxon>Ascomycota</taxon>
        <taxon>Pezizomycotina</taxon>
        <taxon>Dothideomycetes</taxon>
        <taxon>Pleosporomycetidae</taxon>
        <taxon>Pleosporales</taxon>
        <taxon>Pleosporineae</taxon>
        <taxon>Pleosporaceae</taxon>
        <taxon>Exserohilum</taxon>
    </lineage>
</organism>
<keyword evidence="4 10" id="KW-0812">Transmembrane</keyword>
<dbReference type="EC" id="2.3.1.-" evidence="10"/>
<keyword evidence="6 10" id="KW-1133">Transmembrane helix</keyword>
<dbReference type="GO" id="GO:0034625">
    <property type="term" value="P:fatty acid elongation, monounsaturated fatty acid"/>
    <property type="evidence" value="ECO:0007669"/>
    <property type="project" value="TreeGrafter"/>
</dbReference>
<evidence type="ECO:0000256" key="9">
    <source>
        <dbReference type="ARBA" id="ARBA00023160"/>
    </source>
</evidence>
<feature type="region of interest" description="Disordered" evidence="11">
    <location>
        <begin position="566"/>
        <end position="639"/>
    </location>
</feature>
<feature type="transmembrane region" description="Helical" evidence="10">
    <location>
        <begin position="284"/>
        <end position="310"/>
    </location>
</feature>
<dbReference type="EMBL" id="KB908703">
    <property type="protein sequence ID" value="EOA85475.1"/>
    <property type="molecule type" value="Genomic_DNA"/>
</dbReference>
<proteinExistence type="inferred from homology"/>
<dbReference type="GO" id="GO:0034626">
    <property type="term" value="P:fatty acid elongation, polyunsaturated fatty acid"/>
    <property type="evidence" value="ECO:0007669"/>
    <property type="project" value="TreeGrafter"/>
</dbReference>
<feature type="compositionally biased region" description="Basic and acidic residues" evidence="11">
    <location>
        <begin position="566"/>
        <end position="578"/>
    </location>
</feature>
<evidence type="ECO:0000256" key="3">
    <source>
        <dbReference type="ARBA" id="ARBA00022679"/>
    </source>
</evidence>
<dbReference type="GO" id="GO:0030148">
    <property type="term" value="P:sphingolipid biosynthetic process"/>
    <property type="evidence" value="ECO:0007669"/>
    <property type="project" value="TreeGrafter"/>
</dbReference>
<protein>
    <recommendedName>
        <fullName evidence="10">Elongation of fatty acids protein</fullName>
        <ecNumber evidence="10">2.3.1.-</ecNumber>
    </recommendedName>
</protein>
<evidence type="ECO:0000256" key="11">
    <source>
        <dbReference type="SAM" id="MobiDB-lite"/>
    </source>
</evidence>
<dbReference type="GO" id="GO:0005789">
    <property type="term" value="C:endoplasmic reticulum membrane"/>
    <property type="evidence" value="ECO:0007669"/>
    <property type="project" value="TreeGrafter"/>
</dbReference>
<comment type="catalytic activity">
    <reaction evidence="10">
        <text>an acyl-CoA + malonyl-CoA + H(+) = a 3-oxoacyl-CoA + CO2 + CoA</text>
        <dbReference type="Rhea" id="RHEA:50252"/>
        <dbReference type="ChEBI" id="CHEBI:15378"/>
        <dbReference type="ChEBI" id="CHEBI:16526"/>
        <dbReference type="ChEBI" id="CHEBI:57287"/>
        <dbReference type="ChEBI" id="CHEBI:57384"/>
        <dbReference type="ChEBI" id="CHEBI:58342"/>
        <dbReference type="ChEBI" id="CHEBI:90726"/>
    </reaction>
    <physiologicalReaction direction="left-to-right" evidence="10">
        <dbReference type="Rhea" id="RHEA:50253"/>
    </physiologicalReaction>
</comment>
<keyword evidence="13" id="KW-1185">Reference proteome</keyword>
<dbReference type="STRING" id="671987.R0IK30"/>
<name>R0IK30_EXST2</name>
<comment type="similarity">
    <text evidence="10">Belongs to the ELO family.</text>
</comment>
<evidence type="ECO:0000313" key="12">
    <source>
        <dbReference type="EMBL" id="EOA85475.1"/>
    </source>
</evidence>
<feature type="compositionally biased region" description="Basic residues" evidence="11">
    <location>
        <begin position="599"/>
        <end position="608"/>
    </location>
</feature>
<reference evidence="12 13" key="2">
    <citation type="journal article" date="2013" name="PLoS Genet.">
        <title>Comparative genome structure, secondary metabolite, and effector coding capacity across Cochliobolus pathogens.</title>
        <authorList>
            <person name="Condon B.J."/>
            <person name="Leng Y."/>
            <person name="Wu D."/>
            <person name="Bushley K.E."/>
            <person name="Ohm R.A."/>
            <person name="Otillar R."/>
            <person name="Martin J."/>
            <person name="Schackwitz W."/>
            <person name="Grimwood J."/>
            <person name="MohdZainudin N."/>
            <person name="Xue C."/>
            <person name="Wang R."/>
            <person name="Manning V.A."/>
            <person name="Dhillon B."/>
            <person name="Tu Z.J."/>
            <person name="Steffenson B.J."/>
            <person name="Salamov A."/>
            <person name="Sun H."/>
            <person name="Lowry S."/>
            <person name="LaButti K."/>
            <person name="Han J."/>
            <person name="Copeland A."/>
            <person name="Lindquist E."/>
            <person name="Barry K."/>
            <person name="Schmutz J."/>
            <person name="Baker S.E."/>
            <person name="Ciuffetti L.M."/>
            <person name="Grigoriev I.V."/>
            <person name="Zhong S."/>
            <person name="Turgeon B.G."/>
        </authorList>
    </citation>
    <scope>NUCLEOTIDE SEQUENCE [LARGE SCALE GENOMIC DNA]</scope>
    <source>
        <strain evidence="13">28A</strain>
    </source>
</reference>
<feature type="transmembrane region" description="Helical" evidence="10">
    <location>
        <begin position="94"/>
        <end position="117"/>
    </location>
</feature>
<feature type="transmembrane region" description="Helical" evidence="10">
    <location>
        <begin position="55"/>
        <end position="74"/>
    </location>
</feature>
<keyword evidence="2 10" id="KW-0444">Lipid biosynthesis</keyword>
<dbReference type="RefSeq" id="XP_008027850.1">
    <property type="nucleotide sequence ID" value="XM_008029659.1"/>
</dbReference>
<evidence type="ECO:0000313" key="13">
    <source>
        <dbReference type="Proteomes" id="UP000016935"/>
    </source>
</evidence>
<keyword evidence="5 10" id="KW-0276">Fatty acid metabolism</keyword>
<evidence type="ECO:0000256" key="4">
    <source>
        <dbReference type="ARBA" id="ARBA00022692"/>
    </source>
</evidence>
<dbReference type="Pfam" id="PF01151">
    <property type="entry name" value="ELO"/>
    <property type="match status" value="1"/>
</dbReference>
<dbReference type="GeneID" id="19405948"/>
<evidence type="ECO:0000256" key="2">
    <source>
        <dbReference type="ARBA" id="ARBA00022516"/>
    </source>
</evidence>
<dbReference type="HOGENOM" id="CLU_017661_1_1_1"/>